<dbReference type="PANTHER" id="PTHR30273:SF2">
    <property type="entry name" value="PROTEIN FECR"/>
    <property type="match status" value="1"/>
</dbReference>
<evidence type="ECO:0000259" key="1">
    <source>
        <dbReference type="Pfam" id="PF04773"/>
    </source>
</evidence>
<dbReference type="Gene3D" id="3.55.50.30">
    <property type="match status" value="1"/>
</dbReference>
<dbReference type="Pfam" id="PF16220">
    <property type="entry name" value="DUF4880"/>
    <property type="match status" value="1"/>
</dbReference>
<sequence>MQAAALGVRRRDARAVGRRRIAHDAGQVQCQGYAASRVFIERRADEMTMDRSPLPNDARAEPRADERTDIDARAAAWFVQRRDGLAREDEAAFRAWLAAHPAHRAAYDQVSEVWRVLDAMPADDIARLRSEFAHTDPAVHARSWRSSASNASSASPASPARRAFFPRFAAAGAAFAMTGAGVVAWQYWRANPTFTAVYETRRGEVKTVSLPDGSTMDLDTETHVEARLFHDRREVHLIRGQAMFAVASNPDCPFKVMARAVTVTVVGTRFAVRCTDTGLEHDNVRVDVEEGHVRVASAWREDGSRDDGSPADGSSRVVDLTAGQSVATLASGALGPVAAITPAEVAEWRQGRVSFDNTTLQRALQEFERYAATPIVIGDPAIGAMRVTGSFDIHEATRFARALPRVLPVRLRQRGGVIEIVRAS</sequence>
<dbReference type="Proteomes" id="UP000270342">
    <property type="component" value="Unassembled WGS sequence"/>
</dbReference>
<dbReference type="InterPro" id="IPR006860">
    <property type="entry name" value="FecR"/>
</dbReference>
<organism evidence="3 4">
    <name type="scientific">Pararobbsia silviterrae</name>
    <dbReference type="NCBI Taxonomy" id="1792498"/>
    <lineage>
        <taxon>Bacteria</taxon>
        <taxon>Pseudomonadati</taxon>
        <taxon>Pseudomonadota</taxon>
        <taxon>Betaproteobacteria</taxon>
        <taxon>Burkholderiales</taxon>
        <taxon>Burkholderiaceae</taxon>
        <taxon>Pararobbsia</taxon>
    </lineage>
</organism>
<dbReference type="Pfam" id="PF04773">
    <property type="entry name" value="FecR"/>
    <property type="match status" value="1"/>
</dbReference>
<dbReference type="PANTHER" id="PTHR30273">
    <property type="entry name" value="PERIPLASMIC SIGNAL SENSOR AND SIGMA FACTOR ACTIVATOR FECR-RELATED"/>
    <property type="match status" value="1"/>
</dbReference>
<feature type="domain" description="FecR N-terminal" evidence="2">
    <location>
        <begin position="73"/>
        <end position="112"/>
    </location>
</feature>
<proteinExistence type="predicted"/>
<name>A0A494XSP0_9BURK</name>
<evidence type="ECO:0000313" key="3">
    <source>
        <dbReference type="EMBL" id="RKP53662.1"/>
    </source>
</evidence>
<evidence type="ECO:0000259" key="2">
    <source>
        <dbReference type="Pfam" id="PF16220"/>
    </source>
</evidence>
<keyword evidence="4" id="KW-1185">Reference proteome</keyword>
<dbReference type="InterPro" id="IPR012373">
    <property type="entry name" value="Ferrdict_sens_TM"/>
</dbReference>
<dbReference type="GO" id="GO:0016989">
    <property type="term" value="F:sigma factor antagonist activity"/>
    <property type="evidence" value="ECO:0007669"/>
    <property type="project" value="TreeGrafter"/>
</dbReference>
<accession>A0A494XSP0</accession>
<dbReference type="Gene3D" id="2.60.120.1440">
    <property type="match status" value="1"/>
</dbReference>
<evidence type="ECO:0000313" key="4">
    <source>
        <dbReference type="Proteomes" id="UP000270342"/>
    </source>
</evidence>
<dbReference type="AlphaFoldDB" id="A0A494XSP0"/>
<comment type="caution">
    <text evidence="3">The sequence shown here is derived from an EMBL/GenBank/DDBJ whole genome shotgun (WGS) entry which is preliminary data.</text>
</comment>
<dbReference type="EMBL" id="RBZU01000006">
    <property type="protein sequence ID" value="RKP53662.1"/>
    <property type="molecule type" value="Genomic_DNA"/>
</dbReference>
<feature type="domain" description="FecR protein" evidence="1">
    <location>
        <begin position="197"/>
        <end position="294"/>
    </location>
</feature>
<protein>
    <submittedName>
        <fullName evidence="3">DUF4880 domain-containing protein</fullName>
    </submittedName>
</protein>
<reference evidence="3 4" key="1">
    <citation type="submission" date="2018-10" db="EMBL/GenBank/DDBJ databases">
        <title>Robbsia sp. DHC34, isolated from soil.</title>
        <authorList>
            <person name="Gao Z.-H."/>
            <person name="Qiu L.-H."/>
        </authorList>
    </citation>
    <scope>NUCLEOTIDE SEQUENCE [LARGE SCALE GENOMIC DNA]</scope>
    <source>
        <strain evidence="3 4">DHC34</strain>
    </source>
</reference>
<dbReference type="InterPro" id="IPR032623">
    <property type="entry name" value="FecR_N"/>
</dbReference>
<gene>
    <name evidence="3" type="ORF">D7S86_15435</name>
</gene>